<dbReference type="AlphaFoldDB" id="A0A0C9WHH3"/>
<dbReference type="OrthoDB" id="3248508at2759"/>
<proteinExistence type="predicted"/>
<feature type="compositionally biased region" description="Basic and acidic residues" evidence="1">
    <location>
        <begin position="437"/>
        <end position="480"/>
    </location>
</feature>
<name>A0A0C9WHH3_9AGAR</name>
<dbReference type="SUPFAM" id="SSF53474">
    <property type="entry name" value="alpha/beta-Hydrolases"/>
    <property type="match status" value="1"/>
</dbReference>
<reference evidence="4" key="2">
    <citation type="submission" date="2015-01" db="EMBL/GenBank/DDBJ databases">
        <title>Evolutionary Origins and Diversification of the Mycorrhizal Mutualists.</title>
        <authorList>
            <consortium name="DOE Joint Genome Institute"/>
            <consortium name="Mycorrhizal Genomics Consortium"/>
            <person name="Kohler A."/>
            <person name="Kuo A."/>
            <person name="Nagy L.G."/>
            <person name="Floudas D."/>
            <person name="Copeland A."/>
            <person name="Barry K.W."/>
            <person name="Cichocki N."/>
            <person name="Veneault-Fourrey C."/>
            <person name="LaButti K."/>
            <person name="Lindquist E.A."/>
            <person name="Lipzen A."/>
            <person name="Lundell T."/>
            <person name="Morin E."/>
            <person name="Murat C."/>
            <person name="Riley R."/>
            <person name="Ohm R."/>
            <person name="Sun H."/>
            <person name="Tunlid A."/>
            <person name="Henrissat B."/>
            <person name="Grigoriev I.V."/>
            <person name="Hibbett D.S."/>
            <person name="Martin F."/>
        </authorList>
    </citation>
    <scope>NUCLEOTIDE SEQUENCE [LARGE SCALE GENOMIC DNA]</scope>
    <source>
        <strain evidence="4">LaAM-08-1</strain>
    </source>
</reference>
<sequence>MKLVHLVYIHGFQGNDTTFQSFPLHLQEHLAARIPPHLDIKIQSSLYPTYKSVKPISFATKNFLEWLSTQPPGPVILMGHSMGGLLAADAATDLSNNRGGKPSRILGVVAFDTPYLGMHPHVVISGIASLLPKGGDGDSKKKGASVGEMNDHPQVQIVDDEVTDDWEKFKRDTHFNACNLKPNRSIPSRSPSPSTTTTTSSGSYHTALTSLSPTLMSSLPSPLVDRAITFLSTYSEDPFVRWMRKHSDDPLRAGRGWVVERFQFGASMFDPNGLKNRYGKLVQWQGGMWVNYWTQTVPKAGRTEKEKEKEEKELEVANDVALVASGIADLEMVDEAGSVERSREGDVAGKEVSGTAGDSVPEEGDVYGTADPPAYSSTADLTSSTHDTTTSAQESLTTSATGPSEPPIHTAPTKSEAKAALKSEEKLRKQLEKERVAIEKDAEKQRKQAEKDLEKRHKEAEKDLQKAQKEEKGKEKDKKTRGTHHFIVLPTGLGQVLGGGEKWEKVLIKGVEDEVAAHTGLFIPSQNLDYDGLVERVGAKVLGWCERL</sequence>
<feature type="domain" description="Thioesterase" evidence="2">
    <location>
        <begin position="65"/>
        <end position="116"/>
    </location>
</feature>
<dbReference type="PANTHER" id="PTHR47842:SF3">
    <property type="entry name" value="DUF676 DOMAIN-CONTAINING PROTEIN"/>
    <property type="match status" value="1"/>
</dbReference>
<dbReference type="Pfam" id="PF00975">
    <property type="entry name" value="Thioesterase"/>
    <property type="match status" value="1"/>
</dbReference>
<gene>
    <name evidence="3" type="ORF">K443DRAFT_686234</name>
</gene>
<feature type="region of interest" description="Disordered" evidence="1">
    <location>
        <begin position="337"/>
        <end position="423"/>
    </location>
</feature>
<keyword evidence="4" id="KW-1185">Reference proteome</keyword>
<feature type="region of interest" description="Disordered" evidence="1">
    <location>
        <begin position="134"/>
        <end position="158"/>
    </location>
</feature>
<dbReference type="HOGENOM" id="CLU_026391_0_0_1"/>
<protein>
    <recommendedName>
        <fullName evidence="2">Thioesterase domain-containing protein</fullName>
    </recommendedName>
</protein>
<evidence type="ECO:0000313" key="4">
    <source>
        <dbReference type="Proteomes" id="UP000054477"/>
    </source>
</evidence>
<dbReference type="STRING" id="1095629.A0A0C9WHH3"/>
<feature type="compositionally biased region" description="Polar residues" evidence="1">
    <location>
        <begin position="393"/>
        <end position="402"/>
    </location>
</feature>
<evidence type="ECO:0000259" key="2">
    <source>
        <dbReference type="Pfam" id="PF00975"/>
    </source>
</evidence>
<dbReference type="InterPro" id="IPR029058">
    <property type="entry name" value="AB_hydrolase_fold"/>
</dbReference>
<feature type="compositionally biased region" description="Low complexity" evidence="1">
    <location>
        <begin position="376"/>
        <end position="392"/>
    </location>
</feature>
<organism evidence="3 4">
    <name type="scientific">Laccaria amethystina LaAM-08-1</name>
    <dbReference type="NCBI Taxonomy" id="1095629"/>
    <lineage>
        <taxon>Eukaryota</taxon>
        <taxon>Fungi</taxon>
        <taxon>Dikarya</taxon>
        <taxon>Basidiomycota</taxon>
        <taxon>Agaricomycotina</taxon>
        <taxon>Agaricomycetes</taxon>
        <taxon>Agaricomycetidae</taxon>
        <taxon>Agaricales</taxon>
        <taxon>Agaricineae</taxon>
        <taxon>Hydnangiaceae</taxon>
        <taxon>Laccaria</taxon>
    </lineage>
</organism>
<dbReference type="Proteomes" id="UP000054477">
    <property type="component" value="Unassembled WGS sequence"/>
</dbReference>
<feature type="region of interest" description="Disordered" evidence="1">
    <location>
        <begin position="180"/>
        <end position="205"/>
    </location>
</feature>
<dbReference type="EMBL" id="KN839041">
    <property type="protein sequence ID" value="KIJ91194.1"/>
    <property type="molecule type" value="Genomic_DNA"/>
</dbReference>
<accession>A0A0C9WHH3</accession>
<feature type="compositionally biased region" description="Basic and acidic residues" evidence="1">
    <location>
        <begin position="338"/>
        <end position="349"/>
    </location>
</feature>
<evidence type="ECO:0000313" key="3">
    <source>
        <dbReference type="EMBL" id="KIJ91194.1"/>
    </source>
</evidence>
<feature type="region of interest" description="Disordered" evidence="1">
    <location>
        <begin position="437"/>
        <end position="481"/>
    </location>
</feature>
<reference evidence="3 4" key="1">
    <citation type="submission" date="2014-04" db="EMBL/GenBank/DDBJ databases">
        <authorList>
            <consortium name="DOE Joint Genome Institute"/>
            <person name="Kuo A."/>
            <person name="Kohler A."/>
            <person name="Nagy L.G."/>
            <person name="Floudas D."/>
            <person name="Copeland A."/>
            <person name="Barry K.W."/>
            <person name="Cichocki N."/>
            <person name="Veneault-Fourrey C."/>
            <person name="LaButti K."/>
            <person name="Lindquist E.A."/>
            <person name="Lipzen A."/>
            <person name="Lundell T."/>
            <person name="Morin E."/>
            <person name="Murat C."/>
            <person name="Sun H."/>
            <person name="Tunlid A."/>
            <person name="Henrissat B."/>
            <person name="Grigoriev I.V."/>
            <person name="Hibbett D.S."/>
            <person name="Martin F."/>
            <person name="Nordberg H.P."/>
            <person name="Cantor M.N."/>
            <person name="Hua S.X."/>
        </authorList>
    </citation>
    <scope>NUCLEOTIDE SEQUENCE [LARGE SCALE GENOMIC DNA]</scope>
    <source>
        <strain evidence="3 4">LaAM-08-1</strain>
    </source>
</reference>
<dbReference type="Gene3D" id="3.40.50.1820">
    <property type="entry name" value="alpha/beta hydrolase"/>
    <property type="match status" value="1"/>
</dbReference>
<dbReference type="InterPro" id="IPR001031">
    <property type="entry name" value="Thioesterase"/>
</dbReference>
<feature type="compositionally biased region" description="Low complexity" evidence="1">
    <location>
        <begin position="185"/>
        <end position="205"/>
    </location>
</feature>
<dbReference type="PANTHER" id="PTHR47842">
    <property type="entry name" value="EXPRESSED PROTEIN"/>
    <property type="match status" value="1"/>
</dbReference>
<evidence type="ECO:0000256" key="1">
    <source>
        <dbReference type="SAM" id="MobiDB-lite"/>
    </source>
</evidence>